<dbReference type="AlphaFoldDB" id="A0A1F6DAL2"/>
<keyword evidence="4" id="KW-0133">Cell shape</keyword>
<comment type="caution">
    <text evidence="9">The sequence shown here is derived from an EMBL/GenBank/DDBJ whole genome shotgun (WGS) entry which is preliminary data.</text>
</comment>
<feature type="transmembrane region" description="Helical" evidence="8">
    <location>
        <begin position="470"/>
        <end position="489"/>
    </location>
</feature>
<evidence type="ECO:0000313" key="9">
    <source>
        <dbReference type="EMBL" id="OGG58478.1"/>
    </source>
</evidence>
<evidence type="ECO:0000256" key="7">
    <source>
        <dbReference type="ARBA" id="ARBA00023136"/>
    </source>
</evidence>
<feature type="transmembrane region" description="Helical" evidence="8">
    <location>
        <begin position="501"/>
        <end position="526"/>
    </location>
</feature>
<organism evidence="9 10">
    <name type="scientific">Candidatus Kaiserbacteria bacterium RIFCSPHIGHO2_02_FULL_49_16</name>
    <dbReference type="NCBI Taxonomy" id="1798490"/>
    <lineage>
        <taxon>Bacteria</taxon>
        <taxon>Candidatus Kaiseribacteriota</taxon>
    </lineage>
</organism>
<dbReference type="PRINTS" id="PR01806">
    <property type="entry name" value="VIRFACTRMVIN"/>
</dbReference>
<dbReference type="Pfam" id="PF03023">
    <property type="entry name" value="MurJ"/>
    <property type="match status" value="1"/>
</dbReference>
<evidence type="ECO:0000256" key="8">
    <source>
        <dbReference type="SAM" id="Phobius"/>
    </source>
</evidence>
<evidence type="ECO:0000256" key="5">
    <source>
        <dbReference type="ARBA" id="ARBA00022984"/>
    </source>
</evidence>
<feature type="transmembrane region" description="Helical" evidence="8">
    <location>
        <begin position="434"/>
        <end position="458"/>
    </location>
</feature>
<protein>
    <recommendedName>
        <fullName evidence="11">Lipid II flippase MurJ</fullName>
    </recommendedName>
</protein>
<keyword evidence="5" id="KW-0573">Peptidoglycan synthesis</keyword>
<comment type="subcellular location">
    <subcellularLocation>
        <location evidence="1">Cell membrane</location>
        <topology evidence="1">Multi-pass membrane protein</topology>
    </subcellularLocation>
</comment>
<dbReference type="InterPro" id="IPR004268">
    <property type="entry name" value="MurJ"/>
</dbReference>
<dbReference type="GO" id="GO:0015648">
    <property type="term" value="F:lipid-linked peptidoglycan transporter activity"/>
    <property type="evidence" value="ECO:0007669"/>
    <property type="project" value="TreeGrafter"/>
</dbReference>
<evidence type="ECO:0000256" key="4">
    <source>
        <dbReference type="ARBA" id="ARBA00022960"/>
    </source>
</evidence>
<feature type="transmembrane region" description="Helical" evidence="8">
    <location>
        <begin position="278"/>
        <end position="299"/>
    </location>
</feature>
<keyword evidence="2" id="KW-1003">Cell membrane</keyword>
<evidence type="ECO:0000256" key="1">
    <source>
        <dbReference type="ARBA" id="ARBA00004651"/>
    </source>
</evidence>
<proteinExistence type="predicted"/>
<feature type="transmembrane region" description="Helical" evidence="8">
    <location>
        <begin position="195"/>
        <end position="215"/>
    </location>
</feature>
<keyword evidence="6 8" id="KW-1133">Transmembrane helix</keyword>
<evidence type="ECO:0000256" key="3">
    <source>
        <dbReference type="ARBA" id="ARBA00022692"/>
    </source>
</evidence>
<feature type="transmembrane region" description="Helical" evidence="8">
    <location>
        <begin position="388"/>
        <end position="411"/>
    </location>
</feature>
<feature type="transmembrane region" description="Helical" evidence="8">
    <location>
        <begin position="320"/>
        <end position="343"/>
    </location>
</feature>
<evidence type="ECO:0000313" key="10">
    <source>
        <dbReference type="Proteomes" id="UP000178042"/>
    </source>
</evidence>
<feature type="transmembrane region" description="Helical" evidence="8">
    <location>
        <begin position="12"/>
        <end position="36"/>
    </location>
</feature>
<dbReference type="GO" id="GO:0008360">
    <property type="term" value="P:regulation of cell shape"/>
    <property type="evidence" value="ECO:0007669"/>
    <property type="project" value="UniProtKB-KW"/>
</dbReference>
<dbReference type="GO" id="GO:0034204">
    <property type="term" value="P:lipid translocation"/>
    <property type="evidence" value="ECO:0007669"/>
    <property type="project" value="TreeGrafter"/>
</dbReference>
<keyword evidence="3 8" id="KW-0812">Transmembrane</keyword>
<feature type="transmembrane region" description="Helical" evidence="8">
    <location>
        <begin position="98"/>
        <end position="123"/>
    </location>
</feature>
<gene>
    <name evidence="9" type="ORF">A3C86_04805</name>
</gene>
<name>A0A1F6DAL2_9BACT</name>
<evidence type="ECO:0000256" key="6">
    <source>
        <dbReference type="ARBA" id="ARBA00022989"/>
    </source>
</evidence>
<dbReference type="PANTHER" id="PTHR47019:SF1">
    <property type="entry name" value="LIPID II FLIPPASE MURJ"/>
    <property type="match status" value="1"/>
</dbReference>
<dbReference type="PANTHER" id="PTHR47019">
    <property type="entry name" value="LIPID II FLIPPASE MURJ"/>
    <property type="match status" value="1"/>
</dbReference>
<dbReference type="Proteomes" id="UP000178042">
    <property type="component" value="Unassembled WGS sequence"/>
</dbReference>
<dbReference type="InterPro" id="IPR051050">
    <property type="entry name" value="Lipid_II_flippase_MurJ/MviN"/>
</dbReference>
<feature type="transmembrane region" description="Helical" evidence="8">
    <location>
        <begin position="135"/>
        <end position="158"/>
    </location>
</feature>
<feature type="transmembrane region" description="Helical" evidence="8">
    <location>
        <begin position="165"/>
        <end position="189"/>
    </location>
</feature>
<keyword evidence="7 8" id="KW-0472">Membrane</keyword>
<reference evidence="9 10" key="1">
    <citation type="journal article" date="2016" name="Nat. Commun.">
        <title>Thousands of microbial genomes shed light on interconnected biogeochemical processes in an aquifer system.</title>
        <authorList>
            <person name="Anantharaman K."/>
            <person name="Brown C.T."/>
            <person name="Hug L.A."/>
            <person name="Sharon I."/>
            <person name="Castelle C.J."/>
            <person name="Probst A.J."/>
            <person name="Thomas B.C."/>
            <person name="Singh A."/>
            <person name="Wilkins M.J."/>
            <person name="Karaoz U."/>
            <person name="Brodie E.L."/>
            <person name="Williams K.H."/>
            <person name="Hubbard S.S."/>
            <person name="Banfield J.F."/>
        </authorList>
    </citation>
    <scope>NUCLEOTIDE SEQUENCE [LARGE SCALE GENOMIC DNA]</scope>
</reference>
<accession>A0A1F6DAL2</accession>
<feature type="transmembrane region" description="Helical" evidence="8">
    <location>
        <begin position="251"/>
        <end position="272"/>
    </location>
</feature>
<sequence>MMKRALQFLSKEVLGIHSAVYVLAAFALLSSLLALFRDRLLAYTFGAGAELDLYYAAFRIPDFLFVALGALVSVYVIIPELARRDSSGQKDYIDTVSLGFSILAVCAGTIAAVIAPKLLAYLFPQFVDAGHLSTLTLLARIMLLQPILLGLSNIFAAITQTKSRYILYASSPLFYNLGIILGIVVLYPIWGLPGLAWGVVLGASLHAGIQIPSILRDGFFRRLPRFAEARALVRTAAVSVPRALALSMNQLTFIGLTAIAGTLAVGSISVFMFSFNLYSVPLAIIGASYSVAAFPALARSLANGRQAEFIENIATAARHVLFWSLPATALVIVLRAHIVRVVLGSGAFDWTDTRLTAASFALLSLALVCQGLMLLLVRGYYAAGRTSVPLFVSFGIALGTVGLAELLIRIFENATTLSFLQALMRLENVSGSEMLALAIAYAGAALLGTIILVICFEHRFAGFFAQIKRSLAEGVVASFAGGVSAYAMLSLTSPFTLTSTLASVFVKGLAGGLTGIMVSAFVYALLKNREFTETVAEVRGRLWRGSIKAEGGTSIVASAEETAELK</sequence>
<feature type="transmembrane region" description="Helical" evidence="8">
    <location>
        <begin position="355"/>
        <end position="376"/>
    </location>
</feature>
<dbReference type="EMBL" id="MFLD01000040">
    <property type="protein sequence ID" value="OGG58478.1"/>
    <property type="molecule type" value="Genomic_DNA"/>
</dbReference>
<feature type="transmembrane region" description="Helical" evidence="8">
    <location>
        <begin position="56"/>
        <end position="78"/>
    </location>
</feature>
<dbReference type="GO" id="GO:0005886">
    <property type="term" value="C:plasma membrane"/>
    <property type="evidence" value="ECO:0007669"/>
    <property type="project" value="UniProtKB-SubCell"/>
</dbReference>
<evidence type="ECO:0008006" key="11">
    <source>
        <dbReference type="Google" id="ProtNLM"/>
    </source>
</evidence>
<evidence type="ECO:0000256" key="2">
    <source>
        <dbReference type="ARBA" id="ARBA00022475"/>
    </source>
</evidence>
<dbReference type="GO" id="GO:0009252">
    <property type="term" value="P:peptidoglycan biosynthetic process"/>
    <property type="evidence" value="ECO:0007669"/>
    <property type="project" value="UniProtKB-KW"/>
</dbReference>